<dbReference type="PROSITE" id="PS51374">
    <property type="entry name" value="NDPK_LIKE"/>
    <property type="match status" value="1"/>
</dbReference>
<evidence type="ECO:0000256" key="2">
    <source>
        <dbReference type="ARBA" id="ARBA00000937"/>
    </source>
</evidence>
<dbReference type="Pfam" id="PF00334">
    <property type="entry name" value="NDK"/>
    <property type="match status" value="1"/>
</dbReference>
<dbReference type="GO" id="GO:0004550">
    <property type="term" value="F:nucleoside diphosphate kinase activity"/>
    <property type="evidence" value="ECO:0007669"/>
    <property type="project" value="UniProtKB-EC"/>
</dbReference>
<gene>
    <name evidence="17" type="primary">LOC104600512</name>
</gene>
<dbReference type="InterPro" id="IPR036850">
    <property type="entry name" value="NDK-like_dom_sf"/>
</dbReference>
<dbReference type="InParanoid" id="A0A1U8A9E7"/>
<keyword evidence="16" id="KW-1185">Reference proteome</keyword>
<keyword evidence="6" id="KW-0479">Metal-binding</keyword>
<keyword evidence="5 14" id="KW-0808">Transferase</keyword>
<dbReference type="STRING" id="4432.A0A1U8A9E7"/>
<dbReference type="GO" id="GO:0005524">
    <property type="term" value="F:ATP binding"/>
    <property type="evidence" value="ECO:0007669"/>
    <property type="project" value="UniProtKB-KW"/>
</dbReference>
<evidence type="ECO:0000313" key="17">
    <source>
        <dbReference type="RefSeq" id="XP_010261787.1"/>
    </source>
</evidence>
<feature type="binding site" evidence="12">
    <location>
        <position position="136"/>
    </location>
    <ligand>
        <name>ATP</name>
        <dbReference type="ChEBI" id="CHEBI:30616"/>
    </ligand>
</feature>
<evidence type="ECO:0000256" key="5">
    <source>
        <dbReference type="ARBA" id="ARBA00022679"/>
    </source>
</evidence>
<keyword evidence="7 14" id="KW-0547">Nucleotide-binding</keyword>
<comment type="catalytic activity">
    <reaction evidence="2">
        <text>a ribonucleoside 5'-diphosphate + ATP = a ribonucleoside 5'-triphosphate + ADP</text>
        <dbReference type="Rhea" id="RHEA:18113"/>
        <dbReference type="ChEBI" id="CHEBI:30616"/>
        <dbReference type="ChEBI" id="CHEBI:57930"/>
        <dbReference type="ChEBI" id="CHEBI:61557"/>
        <dbReference type="ChEBI" id="CHEBI:456216"/>
        <dbReference type="EC" id="2.7.4.6"/>
    </reaction>
</comment>
<feature type="binding site" evidence="12">
    <location>
        <position position="122"/>
    </location>
    <ligand>
        <name>ATP</name>
        <dbReference type="ChEBI" id="CHEBI:30616"/>
    </ligand>
</feature>
<feature type="active site" description="Pros-phosphohistidine intermediate" evidence="12">
    <location>
        <position position="149"/>
    </location>
</feature>
<evidence type="ECO:0000256" key="8">
    <source>
        <dbReference type="ARBA" id="ARBA00022777"/>
    </source>
</evidence>
<sequence>MSHGSSSGSLLAIFDLAASWGYSFLSHGSPEKEKTLAMIKPDGLFGNYTDEIKRVILHSGFSILKEMSIQLNEVNVRLFYAEHSKKSFFPSLVKYMTSGPVFVMILEKVNAIADWRALIGPTDASKAKVTHPDSIRAICGLDLERNCVHGSDSPQSAAREISFFFGDTLSSGFKLFGASYI</sequence>
<name>A0A1U8A9E7_NELNU</name>
<evidence type="ECO:0000259" key="15">
    <source>
        <dbReference type="SMART" id="SM00562"/>
    </source>
</evidence>
<evidence type="ECO:0000256" key="14">
    <source>
        <dbReference type="RuleBase" id="RU004013"/>
    </source>
</evidence>
<dbReference type="PROSITE" id="PS00469">
    <property type="entry name" value="NDPK"/>
    <property type="match status" value="1"/>
</dbReference>
<dbReference type="OrthoDB" id="2162449at2759"/>
<dbReference type="FunCoup" id="A0A1U8A9E7">
    <property type="interactions" value="1056"/>
</dbReference>
<feature type="domain" description="Nucleoside diphosphate kinase-like" evidence="15">
    <location>
        <begin position="32"/>
        <end position="172"/>
    </location>
</feature>
<dbReference type="EC" id="2.7.4.6" evidence="14"/>
<evidence type="ECO:0000256" key="10">
    <source>
        <dbReference type="ARBA" id="ARBA00022842"/>
    </source>
</evidence>
<comment type="similarity">
    <text evidence="3 12 13">Belongs to the NDK family.</text>
</comment>
<dbReference type="InterPro" id="IPR001564">
    <property type="entry name" value="Nucleoside_diP_kinase"/>
</dbReference>
<comment type="catalytic activity">
    <reaction evidence="1 14">
        <text>a 2'-deoxyribonucleoside 5'-diphosphate + ATP = a 2'-deoxyribonucleoside 5'-triphosphate + ADP</text>
        <dbReference type="Rhea" id="RHEA:44640"/>
        <dbReference type="ChEBI" id="CHEBI:30616"/>
        <dbReference type="ChEBI" id="CHEBI:61560"/>
        <dbReference type="ChEBI" id="CHEBI:73316"/>
        <dbReference type="ChEBI" id="CHEBI:456216"/>
        <dbReference type="EC" id="2.7.4.6"/>
    </reaction>
</comment>
<evidence type="ECO:0000256" key="11">
    <source>
        <dbReference type="ARBA" id="ARBA00023080"/>
    </source>
</evidence>
<dbReference type="KEGG" id="nnu:104600512"/>
<keyword evidence="9 14" id="KW-0067">ATP-binding</keyword>
<dbReference type="PANTHER" id="PTHR46161:SF3">
    <property type="entry name" value="NUCLEOSIDE DIPHOSPHATE KINASE DDB_G0292928-RELATED"/>
    <property type="match status" value="1"/>
</dbReference>
<dbReference type="AlphaFoldDB" id="A0A1U8A9E7"/>
<evidence type="ECO:0000256" key="12">
    <source>
        <dbReference type="PROSITE-ProRule" id="PRU00706"/>
    </source>
</evidence>
<keyword evidence="4" id="KW-0963">Cytoplasm</keyword>
<dbReference type="GO" id="GO:0046872">
    <property type="term" value="F:metal ion binding"/>
    <property type="evidence" value="ECO:0007669"/>
    <property type="project" value="UniProtKB-KW"/>
</dbReference>
<feature type="binding site" evidence="12">
    <location>
        <position position="40"/>
    </location>
    <ligand>
        <name>ATP</name>
        <dbReference type="ChEBI" id="CHEBI:30616"/>
    </ligand>
</feature>
<protein>
    <recommendedName>
        <fullName evidence="14">Nucleoside diphosphate kinase</fullName>
        <ecNumber evidence="14">2.7.4.6</ecNumber>
    </recommendedName>
</protein>
<evidence type="ECO:0000313" key="16">
    <source>
        <dbReference type="Proteomes" id="UP000189703"/>
    </source>
</evidence>
<evidence type="ECO:0000256" key="4">
    <source>
        <dbReference type="ARBA" id="ARBA00022490"/>
    </source>
</evidence>
<dbReference type="GO" id="GO:0006241">
    <property type="term" value="P:CTP biosynthetic process"/>
    <property type="evidence" value="ECO:0007669"/>
    <property type="project" value="InterPro"/>
</dbReference>
<feature type="binding site" evidence="12">
    <location>
        <position position="88"/>
    </location>
    <ligand>
        <name>ATP</name>
        <dbReference type="ChEBI" id="CHEBI:30616"/>
    </ligand>
</feature>
<dbReference type="Proteomes" id="UP000189703">
    <property type="component" value="Unplaced"/>
</dbReference>
<keyword evidence="10" id="KW-0460">Magnesium</keyword>
<dbReference type="PRINTS" id="PR01243">
    <property type="entry name" value="NUCDPKINASE"/>
</dbReference>
<accession>A0A1U8A9E7</accession>
<evidence type="ECO:0000256" key="3">
    <source>
        <dbReference type="ARBA" id="ARBA00008142"/>
    </source>
</evidence>
<reference evidence="17" key="1">
    <citation type="submission" date="2025-08" db="UniProtKB">
        <authorList>
            <consortium name="RefSeq"/>
        </authorList>
    </citation>
    <scope>IDENTIFICATION</scope>
</reference>
<dbReference type="GeneID" id="104600512"/>
<dbReference type="SMART" id="SM00562">
    <property type="entry name" value="NDK"/>
    <property type="match status" value="1"/>
</dbReference>
<evidence type="ECO:0000256" key="9">
    <source>
        <dbReference type="ARBA" id="ARBA00022840"/>
    </source>
</evidence>
<dbReference type="Gene3D" id="3.30.70.141">
    <property type="entry name" value="Nucleoside diphosphate kinase-like domain"/>
    <property type="match status" value="1"/>
</dbReference>
<keyword evidence="8 14" id="KW-0418">Kinase</keyword>
<dbReference type="GO" id="GO:0006183">
    <property type="term" value="P:GTP biosynthetic process"/>
    <property type="evidence" value="ECO:0007669"/>
    <property type="project" value="InterPro"/>
</dbReference>
<evidence type="ECO:0000256" key="7">
    <source>
        <dbReference type="ARBA" id="ARBA00022741"/>
    </source>
</evidence>
<organism evidence="16 17">
    <name type="scientific">Nelumbo nucifera</name>
    <name type="common">Sacred lotus</name>
    <dbReference type="NCBI Taxonomy" id="4432"/>
    <lineage>
        <taxon>Eukaryota</taxon>
        <taxon>Viridiplantae</taxon>
        <taxon>Streptophyta</taxon>
        <taxon>Embryophyta</taxon>
        <taxon>Tracheophyta</taxon>
        <taxon>Spermatophyta</taxon>
        <taxon>Magnoliopsida</taxon>
        <taxon>Proteales</taxon>
        <taxon>Nelumbonaceae</taxon>
        <taxon>Nelumbo</taxon>
    </lineage>
</organism>
<dbReference type="OMA" id="HNAISYW"/>
<dbReference type="PANTHER" id="PTHR46161">
    <property type="entry name" value="NUCLEOSIDE DIPHOSPHATE KINASE"/>
    <property type="match status" value="1"/>
</dbReference>
<dbReference type="InterPro" id="IPR023005">
    <property type="entry name" value="Nucleoside_diP_kinase_AS"/>
</dbReference>
<feature type="binding site" evidence="12">
    <location>
        <position position="116"/>
    </location>
    <ligand>
        <name>ATP</name>
        <dbReference type="ChEBI" id="CHEBI:30616"/>
    </ligand>
</feature>
<evidence type="ECO:0000256" key="6">
    <source>
        <dbReference type="ARBA" id="ARBA00022723"/>
    </source>
</evidence>
<proteinExistence type="inferred from homology"/>
<keyword evidence="11" id="KW-0546">Nucleotide metabolism</keyword>
<dbReference type="SUPFAM" id="SSF54919">
    <property type="entry name" value="Nucleoside diphosphate kinase, NDK"/>
    <property type="match status" value="1"/>
</dbReference>
<evidence type="ECO:0000256" key="1">
    <source>
        <dbReference type="ARBA" id="ARBA00000082"/>
    </source>
</evidence>
<feature type="binding site" evidence="12">
    <location>
        <position position="146"/>
    </location>
    <ligand>
        <name>ATP</name>
        <dbReference type="ChEBI" id="CHEBI:30616"/>
    </ligand>
</feature>
<dbReference type="InterPro" id="IPR034907">
    <property type="entry name" value="NDK-like_dom"/>
</dbReference>
<evidence type="ECO:0000256" key="13">
    <source>
        <dbReference type="RuleBase" id="RU004011"/>
    </source>
</evidence>
<dbReference type="GO" id="GO:0006228">
    <property type="term" value="P:UTP biosynthetic process"/>
    <property type="evidence" value="ECO:0007669"/>
    <property type="project" value="InterPro"/>
</dbReference>
<dbReference type="eggNOG" id="KOG0888">
    <property type="taxonomic scope" value="Eukaryota"/>
</dbReference>
<dbReference type="RefSeq" id="XP_010261787.1">
    <property type="nucleotide sequence ID" value="XM_010263485.2"/>
</dbReference>